<keyword evidence="3 7" id="KW-1133">Transmembrane helix</keyword>
<feature type="region of interest" description="Disordered" evidence="6">
    <location>
        <begin position="101"/>
        <end position="134"/>
    </location>
</feature>
<sequence>MTEEITEEVNLIIKCALQSFDDTPIRCPLEWTVQRLKQELSVVCSSKPEASRQRLIYAGHCLQDARTLRSVFENRPEEEVRVLHLVCPPKEYADFGLRKRKTQRTGVKSNTNAVGSHSGSNAASNVTGQRDPAGVSTPNTNAWAGSTQHNVYQMPSGVQVDANFQNIYNAYMYSYYTYMQQMWSNYNGGVQSPFVFPQAYNPNQYYPFPQMPRLAQQQQPQRQQQAPPEIQNAAAGGMAQNAIIGDVDAPQRDFLDIVYKDKIADILHIMLLKVAKLTTLFTWYFQAIRLCFLVMLVYVYSSVERFVGVLFFLLIAWFIQARRDRNGRVRDEREVAQAVNDVRQQPQVNFGAEEPENEDSGVSDEEESVRPNVDPNDFREPSAWSIFWSTCYAFISGFFASLFPENQAPVNVN</sequence>
<protein>
    <submittedName>
        <fullName evidence="11">Ubiquitin-like domain-containing protein</fullName>
    </submittedName>
</protein>
<proteinExistence type="predicted"/>
<dbReference type="GO" id="GO:0030968">
    <property type="term" value="P:endoplasmic reticulum unfolded protein response"/>
    <property type="evidence" value="ECO:0007669"/>
    <property type="project" value="TreeGrafter"/>
</dbReference>
<dbReference type="EMBL" id="UXUI01008357">
    <property type="protein sequence ID" value="VDD91297.1"/>
    <property type="molecule type" value="Genomic_DNA"/>
</dbReference>
<dbReference type="Gene3D" id="3.10.20.90">
    <property type="entry name" value="Phosphatidylinositol 3-kinase Catalytic Subunit, Chain A, domain 1"/>
    <property type="match status" value="1"/>
</dbReference>
<evidence type="ECO:0000313" key="9">
    <source>
        <dbReference type="EMBL" id="VDD91297.1"/>
    </source>
</evidence>
<evidence type="ECO:0000313" key="10">
    <source>
        <dbReference type="Proteomes" id="UP000274131"/>
    </source>
</evidence>
<evidence type="ECO:0000256" key="6">
    <source>
        <dbReference type="SAM" id="MobiDB-lite"/>
    </source>
</evidence>
<evidence type="ECO:0000256" key="2">
    <source>
        <dbReference type="ARBA" id="ARBA00022692"/>
    </source>
</evidence>
<dbReference type="InterPro" id="IPR029071">
    <property type="entry name" value="Ubiquitin-like_domsf"/>
</dbReference>
<dbReference type="InterPro" id="IPR000626">
    <property type="entry name" value="Ubiquitin-like_dom"/>
</dbReference>
<evidence type="ECO:0000256" key="1">
    <source>
        <dbReference type="ARBA" id="ARBA00004370"/>
    </source>
</evidence>
<keyword evidence="4 7" id="KW-0472">Membrane</keyword>
<dbReference type="AlphaFoldDB" id="A0A0N4V809"/>
<feature type="region of interest" description="Disordered" evidence="6">
    <location>
        <begin position="347"/>
        <end position="376"/>
    </location>
</feature>
<feature type="transmembrane region" description="Helical" evidence="7">
    <location>
        <begin position="306"/>
        <end position="323"/>
    </location>
</feature>
<dbReference type="SUPFAM" id="SSF54236">
    <property type="entry name" value="Ubiquitin-like"/>
    <property type="match status" value="1"/>
</dbReference>
<dbReference type="PROSITE" id="PS50053">
    <property type="entry name" value="UBIQUITIN_2"/>
    <property type="match status" value="1"/>
</dbReference>
<dbReference type="Proteomes" id="UP000274131">
    <property type="component" value="Unassembled WGS sequence"/>
</dbReference>
<dbReference type="GO" id="GO:0016020">
    <property type="term" value="C:membrane"/>
    <property type="evidence" value="ECO:0007669"/>
    <property type="project" value="UniProtKB-SubCell"/>
</dbReference>
<reference evidence="11" key="1">
    <citation type="submission" date="2017-02" db="UniProtKB">
        <authorList>
            <consortium name="WormBaseParasite"/>
        </authorList>
    </citation>
    <scope>IDENTIFICATION</scope>
</reference>
<keyword evidence="5" id="KW-0834">Unfolded protein response</keyword>
<evidence type="ECO:0000256" key="5">
    <source>
        <dbReference type="ARBA" id="ARBA00023230"/>
    </source>
</evidence>
<dbReference type="PANTHER" id="PTHR12943">
    <property type="entry name" value="HOMOCYSTEINE-RESPONSIVE ENDOPLASMIC RETICULUM-RESIDENT UNIQUITIN-LIKE DOMAIN HERPUD PROTEIN FAMILY MEMBER"/>
    <property type="match status" value="1"/>
</dbReference>
<evidence type="ECO:0000256" key="7">
    <source>
        <dbReference type="SAM" id="Phobius"/>
    </source>
</evidence>
<reference evidence="9 10" key="2">
    <citation type="submission" date="2018-10" db="EMBL/GenBank/DDBJ databases">
        <authorList>
            <consortium name="Pathogen Informatics"/>
        </authorList>
    </citation>
    <scope>NUCLEOTIDE SEQUENCE [LARGE SCALE GENOMIC DNA]</scope>
</reference>
<evidence type="ECO:0000256" key="4">
    <source>
        <dbReference type="ARBA" id="ARBA00023136"/>
    </source>
</evidence>
<accession>A0A0N4V809</accession>
<evidence type="ECO:0000259" key="8">
    <source>
        <dbReference type="PROSITE" id="PS50053"/>
    </source>
</evidence>
<dbReference type="WBParaSite" id="EVEC_0000645301-mRNA-1">
    <property type="protein sequence ID" value="EVEC_0000645301-mRNA-1"/>
    <property type="gene ID" value="EVEC_0000645301"/>
</dbReference>
<comment type="subcellular location">
    <subcellularLocation>
        <location evidence="1">Membrane</location>
    </subcellularLocation>
</comment>
<feature type="transmembrane region" description="Helical" evidence="7">
    <location>
        <begin position="383"/>
        <end position="403"/>
    </location>
</feature>
<keyword evidence="2 7" id="KW-0812">Transmembrane</keyword>
<evidence type="ECO:0000256" key="3">
    <source>
        <dbReference type="ARBA" id="ARBA00022989"/>
    </source>
</evidence>
<feature type="domain" description="Ubiquitin-like" evidence="8">
    <location>
        <begin position="9"/>
        <end position="70"/>
    </location>
</feature>
<keyword evidence="10" id="KW-1185">Reference proteome</keyword>
<feature type="compositionally biased region" description="Polar residues" evidence="6">
    <location>
        <begin position="104"/>
        <end position="128"/>
    </location>
</feature>
<gene>
    <name evidence="9" type="ORF">EVEC_LOCUS6048</name>
</gene>
<dbReference type="OrthoDB" id="21589at2759"/>
<evidence type="ECO:0000313" key="11">
    <source>
        <dbReference type="WBParaSite" id="EVEC_0000645301-mRNA-1"/>
    </source>
</evidence>
<feature type="compositionally biased region" description="Acidic residues" evidence="6">
    <location>
        <begin position="353"/>
        <end position="367"/>
    </location>
</feature>
<dbReference type="STRING" id="51028.A0A0N4V809"/>
<dbReference type="PANTHER" id="PTHR12943:SF27">
    <property type="entry name" value="HOMOCYSTEINE-INDUCED ENDOPLASMIC RETICULUM PROTEIN, ISOFORM A"/>
    <property type="match status" value="1"/>
</dbReference>
<dbReference type="InterPro" id="IPR039751">
    <property type="entry name" value="HERPUD1/2"/>
</dbReference>
<dbReference type="FunFam" id="3.10.20.90:FF:000046">
    <property type="entry name" value="Homocysteine-responsive endoplasmic reticulum-resident ubiquitin-like domain member 2 protein"/>
    <property type="match status" value="1"/>
</dbReference>
<dbReference type="Pfam" id="PF00240">
    <property type="entry name" value="ubiquitin"/>
    <property type="match status" value="1"/>
</dbReference>
<name>A0A0N4V809_ENTVE</name>
<organism evidence="11">
    <name type="scientific">Enterobius vermicularis</name>
    <name type="common">Human pinworm</name>
    <dbReference type="NCBI Taxonomy" id="51028"/>
    <lineage>
        <taxon>Eukaryota</taxon>
        <taxon>Metazoa</taxon>
        <taxon>Ecdysozoa</taxon>
        <taxon>Nematoda</taxon>
        <taxon>Chromadorea</taxon>
        <taxon>Rhabditida</taxon>
        <taxon>Spirurina</taxon>
        <taxon>Oxyuridomorpha</taxon>
        <taxon>Oxyuroidea</taxon>
        <taxon>Oxyuridae</taxon>
        <taxon>Enterobius</taxon>
    </lineage>
</organism>